<feature type="transmembrane region" description="Helical" evidence="1">
    <location>
        <begin position="107"/>
        <end position="129"/>
    </location>
</feature>
<keyword evidence="4" id="KW-1185">Reference proteome</keyword>
<reference evidence="3 4" key="1">
    <citation type="submission" date="2022-05" db="EMBL/GenBank/DDBJ databases">
        <title>Sporolactobacillus sp nov CPB3-1, isolated from tree bark (Mangifera indica L.).</title>
        <authorList>
            <person name="Phuengjayaem S."/>
            <person name="Tanasupawat S."/>
        </authorList>
    </citation>
    <scope>NUCLEOTIDE SEQUENCE [LARGE SCALE GENOMIC DNA]</scope>
    <source>
        <strain evidence="3 4">CPB3-1</strain>
    </source>
</reference>
<sequence>MFEIPLHPLIVHFPIALLLLGSILQILSLWKRDFFDKTALLLLSLGLLSGIAAFLTGDGAERFAREHWGNAYRSLVETHQFYAAATLLLFSIAIVLRLLYFIVPKKIFAVLIPIFCILGSIMLALTGHYGGQMVYVQKHAELLPLLPQ</sequence>
<dbReference type="InterPro" id="IPR019251">
    <property type="entry name" value="DUF2231_TM"/>
</dbReference>
<keyword evidence="1" id="KW-0472">Membrane</keyword>
<protein>
    <recommendedName>
        <fullName evidence="2">DUF2231 domain-containing protein</fullName>
    </recommendedName>
</protein>
<dbReference type="RefSeq" id="WP_249094406.1">
    <property type="nucleotide sequence ID" value="NZ_JAMAST010000001.1"/>
</dbReference>
<keyword evidence="1" id="KW-1133">Transmembrane helix</keyword>
<feature type="transmembrane region" description="Helical" evidence="1">
    <location>
        <begin position="6"/>
        <end position="27"/>
    </location>
</feature>
<dbReference type="EMBL" id="JAMAST010000001">
    <property type="protein sequence ID" value="MCL1630367.1"/>
    <property type="molecule type" value="Genomic_DNA"/>
</dbReference>
<feature type="transmembrane region" description="Helical" evidence="1">
    <location>
        <begin position="39"/>
        <end position="60"/>
    </location>
</feature>
<evidence type="ECO:0000256" key="1">
    <source>
        <dbReference type="SAM" id="Phobius"/>
    </source>
</evidence>
<dbReference type="Pfam" id="PF09990">
    <property type="entry name" value="DUF2231"/>
    <property type="match status" value="1"/>
</dbReference>
<evidence type="ECO:0000313" key="4">
    <source>
        <dbReference type="Proteomes" id="UP001203004"/>
    </source>
</evidence>
<dbReference type="Proteomes" id="UP001203004">
    <property type="component" value="Unassembled WGS sequence"/>
</dbReference>
<organism evidence="3 4">
    <name type="scientific">Sporolactobacillus mangiferae</name>
    <dbReference type="NCBI Taxonomy" id="2940498"/>
    <lineage>
        <taxon>Bacteria</taxon>
        <taxon>Bacillati</taxon>
        <taxon>Bacillota</taxon>
        <taxon>Bacilli</taxon>
        <taxon>Bacillales</taxon>
        <taxon>Sporolactobacillaceae</taxon>
        <taxon>Sporolactobacillus</taxon>
    </lineage>
</organism>
<keyword evidence="1" id="KW-0812">Transmembrane</keyword>
<gene>
    <name evidence="3" type="ORF">M3N64_00150</name>
</gene>
<feature type="domain" description="DUF2231" evidence="2">
    <location>
        <begin position="4"/>
        <end position="137"/>
    </location>
</feature>
<evidence type="ECO:0000259" key="2">
    <source>
        <dbReference type="Pfam" id="PF09990"/>
    </source>
</evidence>
<comment type="caution">
    <text evidence="3">The sequence shown here is derived from an EMBL/GenBank/DDBJ whole genome shotgun (WGS) entry which is preliminary data.</text>
</comment>
<proteinExistence type="predicted"/>
<evidence type="ECO:0000313" key="3">
    <source>
        <dbReference type="EMBL" id="MCL1630367.1"/>
    </source>
</evidence>
<accession>A0ABT0M699</accession>
<feature type="transmembrane region" description="Helical" evidence="1">
    <location>
        <begin position="80"/>
        <end position="100"/>
    </location>
</feature>
<name>A0ABT0M699_9BACL</name>